<dbReference type="PANTHER" id="PTHR12733">
    <property type="entry name" value="MITOCHONDRIAL ATP SYNTHASE B CHAIN"/>
    <property type="match status" value="1"/>
</dbReference>
<protein>
    <recommendedName>
        <fullName evidence="9">ATP synthase subunit b</fullName>
    </recommendedName>
</protein>
<dbReference type="Pfam" id="PF05405">
    <property type="entry name" value="Mt_ATP-synt_B"/>
    <property type="match status" value="2"/>
</dbReference>
<evidence type="ECO:0000256" key="8">
    <source>
        <dbReference type="ARBA" id="ARBA00023136"/>
    </source>
</evidence>
<evidence type="ECO:0000256" key="7">
    <source>
        <dbReference type="ARBA" id="ARBA00023128"/>
    </source>
</evidence>
<keyword evidence="8 9" id="KW-0472">Membrane</keyword>
<dbReference type="Proteomes" id="UP000019118">
    <property type="component" value="Unassembled WGS sequence"/>
</dbReference>
<dbReference type="InterPro" id="IPR013837">
    <property type="entry name" value="ATP_synth_F0_suB"/>
</dbReference>
<evidence type="ECO:0000256" key="5">
    <source>
        <dbReference type="ARBA" id="ARBA00022792"/>
    </source>
</evidence>
<dbReference type="Gene3D" id="1.20.5.2210">
    <property type="match status" value="1"/>
</dbReference>
<dbReference type="GO" id="GO:0005743">
    <property type="term" value="C:mitochondrial inner membrane"/>
    <property type="evidence" value="ECO:0007669"/>
    <property type="project" value="UniProtKB-SubCell"/>
</dbReference>
<reference evidence="11" key="2">
    <citation type="submission" date="2024-08" db="UniProtKB">
        <authorList>
            <consortium name="EnsemblMetazoa"/>
        </authorList>
    </citation>
    <scope>IDENTIFICATION</scope>
</reference>
<keyword evidence="6 9" id="KW-0406">Ion transport</keyword>
<sequence>MPQLKVFLTKTPFKDLGKFYCTKNAATLLQTSKTLKQEQQLENSADLATGNSDECAKFEQRMAKQVLIEKEQDANLQSRLSKDCKVFLARCNSATALRCGSIRVEQLAPPTGSPDWLSDNFTKFQLEESGKCPPVPTNCPEPAKPKEPQCAPAGGTDGGSKESTVAPPRLVRQEPGKVLFAFVPEEWWRAFIPKTGVTGFGVFLFTFSTFLVSKEYYVLEHEFYGGLSMLLLWFIGIKYYGAQVGQTLDKHIDAIEKEWEDGKCSLFIRLFTSVRSTKYDKNTVKEAEKKQLEENILNELHWQYQMAGQELLLAAKRENVLLQLEEEYRKRQMQVYEEVKNRLDYQVAINGVRQKVQHRNLIEYVTREVLKSITPEMQSKLVDYSIDQILKNLENMEKPQ</sequence>
<keyword evidence="5 9" id="KW-0999">Mitochondrion inner membrane</keyword>
<dbReference type="PANTHER" id="PTHR12733:SF3">
    <property type="entry name" value="ATP SYNTHASE F(0) COMPLEX SUBUNIT B1, MITOCHONDRIAL"/>
    <property type="match status" value="1"/>
</dbReference>
<keyword evidence="3 9" id="KW-0138">CF(0)</keyword>
<comment type="function">
    <text evidence="9">Subunit b, of the mitochondrial membrane ATP synthase complex (F(1)F(0) ATP synthase or Complex V) that produces ATP from ADP in the presence of a proton gradient across the membrane which is generated by electron transport complexes of the respiratory chain. ATP synthase complex consist of a soluble F(1) head domain - the catalytic core - and a membrane F(1) domain - the membrane proton channel. These two domains are linked by a central stalk rotating inside the F(1) region and a stationary peripheral stalk. During catalysis, ATP synthesis in the catalytic domain of F(1) is coupled via a rotary mechanism of the central stalk subunits to proton translocation. In vivo, can only synthesize ATP although its ATP hydrolase activity can be activated artificially in vitro. Part of the complex F(0) domain. Part of the complex F(0) domain and the peripheric stalk, which acts as a stator to hold the catalytic alpha(3)beta(3) subcomplex and subunit a/ATP6 static relative to the rotary elements.</text>
</comment>
<keyword evidence="7 9" id="KW-0496">Mitochondrion</keyword>
<evidence type="ECO:0000313" key="11">
    <source>
        <dbReference type="EnsemblMetazoa" id="XP_019767065.1"/>
    </source>
</evidence>
<dbReference type="EnsemblMetazoa" id="XM_019911506.1">
    <property type="protein sequence ID" value="XP_019767065.1"/>
    <property type="gene ID" value="LOC109542321"/>
</dbReference>
<keyword evidence="12" id="KW-1185">Reference proteome</keyword>
<organism evidence="11 12">
    <name type="scientific">Dendroctonus ponderosae</name>
    <name type="common">Mountain pine beetle</name>
    <dbReference type="NCBI Taxonomy" id="77166"/>
    <lineage>
        <taxon>Eukaryota</taxon>
        <taxon>Metazoa</taxon>
        <taxon>Ecdysozoa</taxon>
        <taxon>Arthropoda</taxon>
        <taxon>Hexapoda</taxon>
        <taxon>Insecta</taxon>
        <taxon>Pterygota</taxon>
        <taxon>Neoptera</taxon>
        <taxon>Endopterygota</taxon>
        <taxon>Coleoptera</taxon>
        <taxon>Polyphaga</taxon>
        <taxon>Cucujiformia</taxon>
        <taxon>Curculionidae</taxon>
        <taxon>Scolytinae</taxon>
        <taxon>Dendroctonus</taxon>
    </lineage>
</organism>
<comment type="subcellular location">
    <subcellularLocation>
        <location evidence="9">Mitochondrion</location>
    </subcellularLocation>
    <subcellularLocation>
        <location evidence="9">Mitochondrion inner membrane</location>
    </subcellularLocation>
</comment>
<dbReference type="GO" id="GO:0045259">
    <property type="term" value="C:proton-transporting ATP synthase complex"/>
    <property type="evidence" value="ECO:0007669"/>
    <property type="project" value="UniProtKB-KW"/>
</dbReference>
<evidence type="ECO:0000256" key="2">
    <source>
        <dbReference type="ARBA" id="ARBA00022448"/>
    </source>
</evidence>
<keyword evidence="4 9" id="KW-0375">Hydrogen ion transport</keyword>
<proteinExistence type="inferred from homology"/>
<comment type="similarity">
    <text evidence="1 9">Belongs to the eukaryotic ATPase B chain family.</text>
</comment>
<dbReference type="SUPFAM" id="SSF161060">
    <property type="entry name" value="ATP synthase B chain-like"/>
    <property type="match status" value="1"/>
</dbReference>
<evidence type="ECO:0000313" key="12">
    <source>
        <dbReference type="Proteomes" id="UP000019118"/>
    </source>
</evidence>
<dbReference type="GO" id="GO:0046933">
    <property type="term" value="F:proton-transporting ATP synthase activity, rotational mechanism"/>
    <property type="evidence" value="ECO:0007669"/>
    <property type="project" value="TreeGrafter"/>
</dbReference>
<dbReference type="InterPro" id="IPR008688">
    <property type="entry name" value="ATP_synth_Bsub_B/MI25"/>
</dbReference>
<evidence type="ECO:0000256" key="9">
    <source>
        <dbReference type="RuleBase" id="RU368017"/>
    </source>
</evidence>
<evidence type="ECO:0000256" key="6">
    <source>
        <dbReference type="ARBA" id="ARBA00023065"/>
    </source>
</evidence>
<comment type="subunit">
    <text evidence="9">F-type ATPases have 2 components, CF(1) - the catalytic core - and CF(0) - the membrane proton channel. CF(1) and CF(0) have multiple subunits.</text>
</comment>
<accession>A0AAR5Q1F0</accession>
<reference evidence="12" key="1">
    <citation type="journal article" date="2013" name="Genome Biol.">
        <title>Draft genome of the mountain pine beetle, Dendroctonus ponderosae Hopkins, a major forest pest.</title>
        <authorList>
            <person name="Keeling C.I."/>
            <person name="Yuen M.M."/>
            <person name="Liao N.Y."/>
            <person name="Docking T.R."/>
            <person name="Chan S.K."/>
            <person name="Taylor G.A."/>
            <person name="Palmquist D.L."/>
            <person name="Jackman S.D."/>
            <person name="Nguyen A."/>
            <person name="Li M."/>
            <person name="Henderson H."/>
            <person name="Janes J.K."/>
            <person name="Zhao Y."/>
            <person name="Pandoh P."/>
            <person name="Moore R."/>
            <person name="Sperling F.A."/>
            <person name="Huber D.P."/>
            <person name="Birol I."/>
            <person name="Jones S.J."/>
            <person name="Bohlmann J."/>
        </authorList>
    </citation>
    <scope>NUCLEOTIDE SEQUENCE</scope>
</reference>
<name>A0AAR5Q1F0_DENPD</name>
<keyword evidence="2 9" id="KW-0813">Transport</keyword>
<feature type="region of interest" description="Disordered" evidence="10">
    <location>
        <begin position="128"/>
        <end position="166"/>
    </location>
</feature>
<dbReference type="AlphaFoldDB" id="A0AAR5Q1F0"/>
<evidence type="ECO:0000256" key="4">
    <source>
        <dbReference type="ARBA" id="ARBA00022781"/>
    </source>
</evidence>
<evidence type="ECO:0000256" key="1">
    <source>
        <dbReference type="ARBA" id="ARBA00007479"/>
    </source>
</evidence>
<evidence type="ECO:0000256" key="10">
    <source>
        <dbReference type="SAM" id="MobiDB-lite"/>
    </source>
</evidence>
<evidence type="ECO:0000256" key="3">
    <source>
        <dbReference type="ARBA" id="ARBA00022547"/>
    </source>
</evidence>